<gene>
    <name evidence="8" type="primary">mobA</name>
    <name evidence="10" type="ORF">ENV88_01885</name>
</gene>
<dbReference type="GO" id="GO:0006777">
    <property type="term" value="P:Mo-molybdopterin cofactor biosynthetic process"/>
    <property type="evidence" value="ECO:0007669"/>
    <property type="project" value="UniProtKB-KW"/>
</dbReference>
<evidence type="ECO:0000256" key="4">
    <source>
        <dbReference type="ARBA" id="ARBA00022741"/>
    </source>
</evidence>
<name>A0A7C3WJC1_THEPE</name>
<evidence type="ECO:0000256" key="1">
    <source>
        <dbReference type="ARBA" id="ARBA00022490"/>
    </source>
</evidence>
<dbReference type="InterPro" id="IPR029044">
    <property type="entry name" value="Nucleotide-diphossugar_trans"/>
</dbReference>
<keyword evidence="7 8" id="KW-0501">Molybdenum cofactor biosynthesis</keyword>
<comment type="subcellular location">
    <subcellularLocation>
        <location evidence="8">Cytoplasm</location>
    </subcellularLocation>
</comment>
<dbReference type="GO" id="GO:0005737">
    <property type="term" value="C:cytoplasm"/>
    <property type="evidence" value="ECO:0007669"/>
    <property type="project" value="UniProtKB-SubCell"/>
</dbReference>
<keyword evidence="10" id="KW-0548">Nucleotidyltransferase</keyword>
<dbReference type="CDD" id="cd02503">
    <property type="entry name" value="MobA"/>
    <property type="match status" value="1"/>
</dbReference>
<evidence type="ECO:0000313" key="10">
    <source>
        <dbReference type="EMBL" id="HGB24799.1"/>
    </source>
</evidence>
<evidence type="ECO:0000256" key="5">
    <source>
        <dbReference type="ARBA" id="ARBA00022842"/>
    </source>
</evidence>
<evidence type="ECO:0000256" key="3">
    <source>
        <dbReference type="ARBA" id="ARBA00022723"/>
    </source>
</evidence>
<feature type="domain" description="MobA-like NTP transferase" evidence="9">
    <location>
        <begin position="6"/>
        <end position="159"/>
    </location>
</feature>
<dbReference type="PANTHER" id="PTHR19136:SF81">
    <property type="entry name" value="MOLYBDENUM COFACTOR GUANYLYLTRANSFERASE"/>
    <property type="match status" value="1"/>
</dbReference>
<keyword evidence="1 8" id="KW-0963">Cytoplasm</keyword>
<comment type="caution">
    <text evidence="8">Lacks conserved residue(s) required for the propagation of feature annotation.</text>
</comment>
<keyword evidence="4 8" id="KW-0547">Nucleotide-binding</keyword>
<evidence type="ECO:0000256" key="7">
    <source>
        <dbReference type="ARBA" id="ARBA00023150"/>
    </source>
</evidence>
<dbReference type="InterPro" id="IPR025877">
    <property type="entry name" value="MobA-like_NTP_Trfase"/>
</dbReference>
<reference evidence="10" key="1">
    <citation type="journal article" date="2020" name="mSystems">
        <title>Genome- and Community-Level Interaction Insights into Carbon Utilization and Element Cycling Functions of Hydrothermarchaeota in Hydrothermal Sediment.</title>
        <authorList>
            <person name="Zhou Z."/>
            <person name="Liu Y."/>
            <person name="Xu W."/>
            <person name="Pan J."/>
            <person name="Luo Z.H."/>
            <person name="Li M."/>
        </authorList>
    </citation>
    <scope>NUCLEOTIDE SEQUENCE [LARGE SCALE GENOMIC DNA]</scope>
    <source>
        <strain evidence="10">SpSt-8</strain>
    </source>
</reference>
<comment type="caution">
    <text evidence="10">The sequence shown here is derived from an EMBL/GenBank/DDBJ whole genome shotgun (WGS) entry which is preliminary data.</text>
</comment>
<dbReference type="AlphaFoldDB" id="A0A7C3WJC1"/>
<feature type="binding site" evidence="8">
    <location>
        <position position="74"/>
    </location>
    <ligand>
        <name>GTP</name>
        <dbReference type="ChEBI" id="CHEBI:37565"/>
    </ligand>
</feature>
<comment type="function">
    <text evidence="8">Transfers a GMP moiety from GTP to Mo-molybdopterin (Mo-MPT) cofactor (Moco or molybdenum cofactor) to form Mo-molybdopterin guanine dinucleotide (Mo-MGD) cofactor.</text>
</comment>
<feature type="binding site" evidence="8">
    <location>
        <begin position="9"/>
        <end position="11"/>
    </location>
    <ligand>
        <name>GTP</name>
        <dbReference type="ChEBI" id="CHEBI:37565"/>
    </ligand>
</feature>
<keyword evidence="6 8" id="KW-0342">GTP-binding</keyword>
<protein>
    <recommendedName>
        <fullName evidence="8">Probable molybdenum cofactor guanylyltransferase</fullName>
        <shortName evidence="8">MoCo guanylyltransferase</shortName>
        <ecNumber evidence="8">2.7.7.77</ecNumber>
    </recommendedName>
    <alternativeName>
        <fullName evidence="8">GTP:molybdopterin guanylyltransferase</fullName>
    </alternativeName>
    <alternativeName>
        <fullName evidence="8">Mo-MPT guanylyltransferase</fullName>
    </alternativeName>
    <alternativeName>
        <fullName evidence="8">Molybdopterin guanylyltransferase</fullName>
    </alternativeName>
    <alternativeName>
        <fullName evidence="8">Molybdopterin-guanine dinucleotide synthase</fullName>
        <shortName evidence="8">MGD synthase</shortName>
    </alternativeName>
</protein>
<dbReference type="Pfam" id="PF12804">
    <property type="entry name" value="NTP_transf_3"/>
    <property type="match status" value="1"/>
</dbReference>
<dbReference type="HAMAP" id="MF_00316">
    <property type="entry name" value="MobA"/>
    <property type="match status" value="1"/>
</dbReference>
<dbReference type="GO" id="GO:0046872">
    <property type="term" value="F:metal ion binding"/>
    <property type="evidence" value="ECO:0007669"/>
    <property type="project" value="UniProtKB-KW"/>
</dbReference>
<evidence type="ECO:0000256" key="2">
    <source>
        <dbReference type="ARBA" id="ARBA00022679"/>
    </source>
</evidence>
<feature type="binding site" evidence="8">
    <location>
        <position position="103"/>
    </location>
    <ligand>
        <name>Mg(2+)</name>
        <dbReference type="ChEBI" id="CHEBI:18420"/>
    </ligand>
</feature>
<dbReference type="PANTHER" id="PTHR19136">
    <property type="entry name" value="MOLYBDENUM COFACTOR GUANYLYLTRANSFERASE"/>
    <property type="match status" value="1"/>
</dbReference>
<sequence length="210" mass="22563">MLKVPVVILAGGQSSRFKGHYKALAQLCGKPLVAHVADNLAPLASRLVIVAHSEEQARFLSSALAGRRYEVAFDLLGEVSPLVGLYTAACTVGTGTFAVAPVDTPFVRAEAYERMLSRIGGHAAVIPQWPNGYIEPLLAVYRAEPLREIIPRLLREGQARVSALTGALDVVKVPVSEVFSNPDLETFNVNTEKDLLLAEELCAHLHGKGS</sequence>
<proteinExistence type="inferred from homology"/>
<evidence type="ECO:0000256" key="8">
    <source>
        <dbReference type="HAMAP-Rule" id="MF_00316"/>
    </source>
</evidence>
<keyword evidence="2 8" id="KW-0808">Transferase</keyword>
<dbReference type="InterPro" id="IPR013482">
    <property type="entry name" value="Molybde_CF_guanTrfase"/>
</dbReference>
<accession>A0A7C3WJC1</accession>
<dbReference type="Gene3D" id="3.90.550.10">
    <property type="entry name" value="Spore Coat Polysaccharide Biosynthesis Protein SpsA, Chain A"/>
    <property type="match status" value="1"/>
</dbReference>
<dbReference type="EC" id="2.7.7.77" evidence="8"/>
<comment type="similarity">
    <text evidence="8">Belongs to the MobA family.</text>
</comment>
<dbReference type="GO" id="GO:0061603">
    <property type="term" value="F:molybdenum cofactor guanylyltransferase activity"/>
    <property type="evidence" value="ECO:0007669"/>
    <property type="project" value="UniProtKB-EC"/>
</dbReference>
<organism evidence="10">
    <name type="scientific">Thermofilum pendens</name>
    <dbReference type="NCBI Taxonomy" id="2269"/>
    <lineage>
        <taxon>Archaea</taxon>
        <taxon>Thermoproteota</taxon>
        <taxon>Thermoprotei</taxon>
        <taxon>Thermofilales</taxon>
        <taxon>Thermofilaceae</taxon>
        <taxon>Thermofilum</taxon>
    </lineage>
</organism>
<feature type="binding site" evidence="8">
    <location>
        <position position="22"/>
    </location>
    <ligand>
        <name>GTP</name>
        <dbReference type="ChEBI" id="CHEBI:37565"/>
    </ligand>
</feature>
<comment type="cofactor">
    <cofactor evidence="8">
        <name>Mg(2+)</name>
        <dbReference type="ChEBI" id="CHEBI:18420"/>
    </cofactor>
</comment>
<feature type="binding site" evidence="8">
    <location>
        <position position="103"/>
    </location>
    <ligand>
        <name>GTP</name>
        <dbReference type="ChEBI" id="CHEBI:37565"/>
    </ligand>
</feature>
<evidence type="ECO:0000256" key="6">
    <source>
        <dbReference type="ARBA" id="ARBA00023134"/>
    </source>
</evidence>
<dbReference type="SUPFAM" id="SSF53448">
    <property type="entry name" value="Nucleotide-diphospho-sugar transferases"/>
    <property type="match status" value="1"/>
</dbReference>
<dbReference type="EMBL" id="DTIB01000040">
    <property type="protein sequence ID" value="HGB24799.1"/>
    <property type="molecule type" value="Genomic_DNA"/>
</dbReference>
<evidence type="ECO:0000259" key="9">
    <source>
        <dbReference type="Pfam" id="PF12804"/>
    </source>
</evidence>
<comment type="domain">
    <text evidence="8">The N-terminal domain determines nucleotide recognition and specific binding, while the C-terminal domain determines the specific binding to the target protein.</text>
</comment>
<dbReference type="GO" id="GO:0005525">
    <property type="term" value="F:GTP binding"/>
    <property type="evidence" value="ECO:0007669"/>
    <property type="project" value="UniProtKB-UniRule"/>
</dbReference>
<comment type="catalytic activity">
    <reaction evidence="8">
        <text>Mo-molybdopterin + GTP + H(+) = Mo-molybdopterin guanine dinucleotide + diphosphate</text>
        <dbReference type="Rhea" id="RHEA:34243"/>
        <dbReference type="ChEBI" id="CHEBI:15378"/>
        <dbReference type="ChEBI" id="CHEBI:33019"/>
        <dbReference type="ChEBI" id="CHEBI:37565"/>
        <dbReference type="ChEBI" id="CHEBI:71302"/>
        <dbReference type="ChEBI" id="CHEBI:71310"/>
        <dbReference type="EC" id="2.7.7.77"/>
    </reaction>
</comment>
<keyword evidence="3 8" id="KW-0479">Metal-binding</keyword>
<keyword evidence="5 8" id="KW-0460">Magnesium</keyword>